<accession>A0ABT2H421</accession>
<feature type="transmembrane region" description="Helical" evidence="2">
    <location>
        <begin position="51"/>
        <end position="73"/>
    </location>
</feature>
<dbReference type="EMBL" id="JANLCJ010000004">
    <property type="protein sequence ID" value="MCS5734678.1"/>
    <property type="molecule type" value="Genomic_DNA"/>
</dbReference>
<proteinExistence type="predicted"/>
<feature type="transmembrane region" description="Helical" evidence="2">
    <location>
        <begin position="20"/>
        <end position="39"/>
    </location>
</feature>
<evidence type="ECO:0000256" key="1">
    <source>
        <dbReference type="SAM" id="MobiDB-lite"/>
    </source>
</evidence>
<evidence type="ECO:0000313" key="4">
    <source>
        <dbReference type="Proteomes" id="UP001165586"/>
    </source>
</evidence>
<protein>
    <submittedName>
        <fullName evidence="3">Potassium transporter Trk</fullName>
    </submittedName>
</protein>
<evidence type="ECO:0000313" key="3">
    <source>
        <dbReference type="EMBL" id="MCS5734678.1"/>
    </source>
</evidence>
<keyword evidence="4" id="KW-1185">Reference proteome</keyword>
<feature type="region of interest" description="Disordered" evidence="1">
    <location>
        <begin position="87"/>
        <end position="110"/>
    </location>
</feature>
<keyword evidence="2" id="KW-1133">Transmembrane helix</keyword>
<feature type="compositionally biased region" description="Low complexity" evidence="1">
    <location>
        <begin position="96"/>
        <end position="109"/>
    </location>
</feature>
<evidence type="ECO:0000256" key="2">
    <source>
        <dbReference type="SAM" id="Phobius"/>
    </source>
</evidence>
<dbReference type="Proteomes" id="UP001165586">
    <property type="component" value="Unassembled WGS sequence"/>
</dbReference>
<name>A0ABT2H421_9MICO</name>
<sequence length="127" mass="14002">MSDRREETASVRRAPRYYRFMAVGLAVGVIVTLMLTFGFPEQEDFNRLQVFGFVGLFVVAICVGLGAVVAIVIDRASRRRARTVKVERVEEHEKPASAPASASVPAEGEPVIEMIAEPVKPENDERA</sequence>
<dbReference type="RefSeq" id="WP_259539543.1">
    <property type="nucleotide sequence ID" value="NZ_JANLCJ010000004.1"/>
</dbReference>
<keyword evidence="2" id="KW-0812">Transmembrane</keyword>
<organism evidence="3 4">
    <name type="scientific">Herbiconiux daphne</name>
    <dbReference type="NCBI Taxonomy" id="2970914"/>
    <lineage>
        <taxon>Bacteria</taxon>
        <taxon>Bacillati</taxon>
        <taxon>Actinomycetota</taxon>
        <taxon>Actinomycetes</taxon>
        <taxon>Micrococcales</taxon>
        <taxon>Microbacteriaceae</taxon>
        <taxon>Herbiconiux</taxon>
    </lineage>
</organism>
<comment type="caution">
    <text evidence="3">The sequence shown here is derived from an EMBL/GenBank/DDBJ whole genome shotgun (WGS) entry which is preliminary data.</text>
</comment>
<gene>
    <name evidence="3" type="ORF">N1032_13110</name>
</gene>
<keyword evidence="2" id="KW-0472">Membrane</keyword>
<reference evidence="3" key="1">
    <citation type="submission" date="2022-08" db="EMBL/GenBank/DDBJ databases">
        <authorList>
            <person name="Deng Y."/>
            <person name="Han X.-F."/>
            <person name="Zhang Y.-Q."/>
        </authorList>
    </citation>
    <scope>NUCLEOTIDE SEQUENCE</scope>
    <source>
        <strain evidence="3">CPCC 203386</strain>
    </source>
</reference>